<feature type="region of interest" description="Disordered" evidence="1">
    <location>
        <begin position="295"/>
        <end position="357"/>
    </location>
</feature>
<evidence type="ECO:0000313" key="3">
    <source>
        <dbReference type="Proteomes" id="UP001221142"/>
    </source>
</evidence>
<feature type="compositionally biased region" description="Pro residues" evidence="1">
    <location>
        <begin position="19"/>
        <end position="30"/>
    </location>
</feature>
<feature type="compositionally biased region" description="Polar residues" evidence="1">
    <location>
        <begin position="1"/>
        <end position="16"/>
    </location>
</feature>
<proteinExistence type="predicted"/>
<accession>A0AAD7B0X8</accession>
<gene>
    <name evidence="2" type="ORF">FB45DRAFT_1040840</name>
</gene>
<dbReference type="EMBL" id="JARKIF010000054">
    <property type="protein sequence ID" value="KAJ7606896.1"/>
    <property type="molecule type" value="Genomic_DNA"/>
</dbReference>
<reference evidence="2" key="1">
    <citation type="submission" date="2023-03" db="EMBL/GenBank/DDBJ databases">
        <title>Massive genome expansion in bonnet fungi (Mycena s.s.) driven by repeated elements and novel gene families across ecological guilds.</title>
        <authorList>
            <consortium name="Lawrence Berkeley National Laboratory"/>
            <person name="Harder C.B."/>
            <person name="Miyauchi S."/>
            <person name="Viragh M."/>
            <person name="Kuo A."/>
            <person name="Thoen E."/>
            <person name="Andreopoulos B."/>
            <person name="Lu D."/>
            <person name="Skrede I."/>
            <person name="Drula E."/>
            <person name="Henrissat B."/>
            <person name="Morin E."/>
            <person name="Kohler A."/>
            <person name="Barry K."/>
            <person name="LaButti K."/>
            <person name="Morin E."/>
            <person name="Salamov A."/>
            <person name="Lipzen A."/>
            <person name="Mereny Z."/>
            <person name="Hegedus B."/>
            <person name="Baldrian P."/>
            <person name="Stursova M."/>
            <person name="Weitz H."/>
            <person name="Taylor A."/>
            <person name="Grigoriev I.V."/>
            <person name="Nagy L.G."/>
            <person name="Martin F."/>
            <person name="Kauserud H."/>
        </authorList>
    </citation>
    <scope>NUCLEOTIDE SEQUENCE</scope>
    <source>
        <strain evidence="2">9284</strain>
    </source>
</reference>
<keyword evidence="3" id="KW-1185">Reference proteome</keyword>
<feature type="region of interest" description="Disordered" evidence="1">
    <location>
        <begin position="111"/>
        <end position="160"/>
    </location>
</feature>
<name>A0AAD7B0X8_9AGAR</name>
<feature type="compositionally biased region" description="Acidic residues" evidence="1">
    <location>
        <begin position="344"/>
        <end position="357"/>
    </location>
</feature>
<organism evidence="2 3">
    <name type="scientific">Roridomyces roridus</name>
    <dbReference type="NCBI Taxonomy" id="1738132"/>
    <lineage>
        <taxon>Eukaryota</taxon>
        <taxon>Fungi</taxon>
        <taxon>Dikarya</taxon>
        <taxon>Basidiomycota</taxon>
        <taxon>Agaricomycotina</taxon>
        <taxon>Agaricomycetes</taxon>
        <taxon>Agaricomycetidae</taxon>
        <taxon>Agaricales</taxon>
        <taxon>Marasmiineae</taxon>
        <taxon>Mycenaceae</taxon>
        <taxon>Roridomyces</taxon>
    </lineage>
</organism>
<dbReference type="AlphaFoldDB" id="A0AAD7B0X8"/>
<sequence>MSTINTSALTNSTNKEPLNAPPPGGIPKPPATAKAGGGKAPKVSRHKRATDEATETELEELARLRLIVAQRVAQGHAAATTTSSSPIGDAATVAAQAMTATPITSLVLTGDNGVATAPPRHPKKKNSGNVERVPETPANSDQPTAQEQTPTPPTPKYSMIAQPKGKYTVQIEMRLAGTTKKEKFYNTIADTIRRLAQQADLPFDLTWKGQPLDKISIIYKAAAEKIPYLQRFENHWATKDLLQQYLKNRRAKMYAKGEATVPEQYEYLSTNSAMRSESGSRVKKAKVVRLEKESQIARKRAGGSAQGQPAWKKQNVGGDFVQGSSRDVEEPAVGNEDDARPTVDEDFEEDDEDDDEE</sequence>
<protein>
    <submittedName>
        <fullName evidence="2">Uncharacterized protein</fullName>
    </submittedName>
</protein>
<evidence type="ECO:0000313" key="2">
    <source>
        <dbReference type="EMBL" id="KAJ7606896.1"/>
    </source>
</evidence>
<feature type="region of interest" description="Disordered" evidence="1">
    <location>
        <begin position="1"/>
        <end position="56"/>
    </location>
</feature>
<comment type="caution">
    <text evidence="2">The sequence shown here is derived from an EMBL/GenBank/DDBJ whole genome shotgun (WGS) entry which is preliminary data.</text>
</comment>
<evidence type="ECO:0000256" key="1">
    <source>
        <dbReference type="SAM" id="MobiDB-lite"/>
    </source>
</evidence>
<dbReference type="Proteomes" id="UP001221142">
    <property type="component" value="Unassembled WGS sequence"/>
</dbReference>